<accession>A0ABR8ALK6</accession>
<protein>
    <submittedName>
        <fullName evidence="1">DUF1636 family protein</fullName>
    </submittedName>
</protein>
<comment type="caution">
    <text evidence="1">The sequence shown here is derived from an EMBL/GenBank/DDBJ whole genome shotgun (WGS) entry which is preliminary data.</text>
</comment>
<dbReference type="InterPro" id="IPR012863">
    <property type="entry name" value="DUF1636"/>
</dbReference>
<dbReference type="RefSeq" id="WP_190551508.1">
    <property type="nucleotide sequence ID" value="NZ_CAWPNO010000133.1"/>
</dbReference>
<evidence type="ECO:0000313" key="1">
    <source>
        <dbReference type="EMBL" id="MBD2200519.1"/>
    </source>
</evidence>
<organism evidence="1 2">
    <name type="scientific">Calothrix parietina FACHB-288</name>
    <dbReference type="NCBI Taxonomy" id="2692896"/>
    <lineage>
        <taxon>Bacteria</taxon>
        <taxon>Bacillati</taxon>
        <taxon>Cyanobacteriota</taxon>
        <taxon>Cyanophyceae</taxon>
        <taxon>Nostocales</taxon>
        <taxon>Calotrichaceae</taxon>
        <taxon>Calothrix</taxon>
    </lineage>
</organism>
<reference evidence="1 2" key="1">
    <citation type="journal article" date="2020" name="ISME J.">
        <title>Comparative genomics reveals insights into cyanobacterial evolution and habitat adaptation.</title>
        <authorList>
            <person name="Chen M.Y."/>
            <person name="Teng W.K."/>
            <person name="Zhao L."/>
            <person name="Hu C.X."/>
            <person name="Zhou Y.K."/>
            <person name="Han B.P."/>
            <person name="Song L.R."/>
            <person name="Shu W.S."/>
        </authorList>
    </citation>
    <scope>NUCLEOTIDE SEQUENCE [LARGE SCALE GENOMIC DNA]</scope>
    <source>
        <strain evidence="1 2">FACHB-288</strain>
    </source>
</reference>
<gene>
    <name evidence="1" type="ORF">H6G24_34535</name>
</gene>
<evidence type="ECO:0000313" key="2">
    <source>
        <dbReference type="Proteomes" id="UP000658514"/>
    </source>
</evidence>
<proteinExistence type="predicted"/>
<dbReference type="EMBL" id="JACJQH010000094">
    <property type="protein sequence ID" value="MBD2200519.1"/>
    <property type="molecule type" value="Genomic_DNA"/>
</dbReference>
<name>A0ABR8ALK6_9CYAN</name>
<dbReference type="Proteomes" id="UP000658514">
    <property type="component" value="Unassembled WGS sequence"/>
</dbReference>
<sequence>MNKYTLFVCESCNHSSTELAENQPNDGNILLDKITALSAEKFALEELKIQPVECLWNCRGCVVAIAHPDKPTYMLINLPADEENASALLEFTKMYINDPLGGVNWDELPQELDSAFSGCIPSVINQEILES</sequence>
<dbReference type="Pfam" id="PF07845">
    <property type="entry name" value="DUF1636"/>
    <property type="match status" value="1"/>
</dbReference>
<keyword evidence="2" id="KW-1185">Reference proteome</keyword>